<dbReference type="GO" id="GO:0005975">
    <property type="term" value="P:carbohydrate metabolic process"/>
    <property type="evidence" value="ECO:0007669"/>
    <property type="project" value="InterPro"/>
</dbReference>
<dbReference type="InterPro" id="IPR023296">
    <property type="entry name" value="Glyco_hydro_beta-prop_sf"/>
</dbReference>
<evidence type="ECO:0000256" key="1">
    <source>
        <dbReference type="ARBA" id="ARBA00009865"/>
    </source>
</evidence>
<comment type="similarity">
    <text evidence="1">Belongs to the glycosyl hydrolase 43 family.</text>
</comment>
<dbReference type="Proteomes" id="UP000190080">
    <property type="component" value="Unassembled WGS sequence"/>
</dbReference>
<dbReference type="Pfam" id="PF04616">
    <property type="entry name" value="Glyco_hydro_43"/>
    <property type="match status" value="1"/>
</dbReference>
<gene>
    <name evidence="4" type="ORF">CLORY_44880</name>
</gene>
<dbReference type="EC" id="3.2.1.55" evidence="4"/>
<keyword evidence="2 4" id="KW-0378">Hydrolase</keyword>
<dbReference type="EMBL" id="MZGV01000123">
    <property type="protein sequence ID" value="OPJ54940.1"/>
    <property type="molecule type" value="Genomic_DNA"/>
</dbReference>
<comment type="caution">
    <text evidence="4">The sequence shown here is derived from an EMBL/GenBank/DDBJ whole genome shotgun (WGS) entry which is preliminary data.</text>
</comment>
<dbReference type="InterPro" id="IPR006710">
    <property type="entry name" value="Glyco_hydro_43"/>
</dbReference>
<accession>A0A1V4I4Z6</accession>
<dbReference type="SUPFAM" id="SSF49899">
    <property type="entry name" value="Concanavalin A-like lectins/glucanases"/>
    <property type="match status" value="1"/>
</dbReference>
<evidence type="ECO:0000256" key="3">
    <source>
        <dbReference type="ARBA" id="ARBA00023295"/>
    </source>
</evidence>
<proteinExistence type="inferred from homology"/>
<dbReference type="PANTHER" id="PTHR42812:SF12">
    <property type="entry name" value="BETA-XYLOSIDASE-RELATED"/>
    <property type="match status" value="1"/>
</dbReference>
<evidence type="ECO:0000256" key="2">
    <source>
        <dbReference type="ARBA" id="ARBA00022801"/>
    </source>
</evidence>
<dbReference type="RefSeq" id="WP_169911729.1">
    <property type="nucleotide sequence ID" value="NZ_MZGV01000123.1"/>
</dbReference>
<evidence type="ECO:0000313" key="4">
    <source>
        <dbReference type="EMBL" id="OPJ54940.1"/>
    </source>
</evidence>
<protein>
    <submittedName>
        <fullName evidence="4">Non-reducing end alpha-L-arabinofuranosidase BoGH43B</fullName>
        <ecNumber evidence="4">3.2.1.55</ecNumber>
    </submittedName>
</protein>
<dbReference type="SUPFAM" id="SSF75005">
    <property type="entry name" value="Arabinanase/levansucrase/invertase"/>
    <property type="match status" value="1"/>
</dbReference>
<reference evidence="4 5" key="1">
    <citation type="submission" date="2017-03" db="EMBL/GenBank/DDBJ databases">
        <title>Genome sequence of Clostridium oryzae DSM 28571.</title>
        <authorList>
            <person name="Poehlein A."/>
            <person name="Daniel R."/>
        </authorList>
    </citation>
    <scope>NUCLEOTIDE SEQUENCE [LARGE SCALE GENOMIC DNA]</scope>
    <source>
        <strain evidence="4 5">DSM 28571</strain>
    </source>
</reference>
<dbReference type="InterPro" id="IPR013320">
    <property type="entry name" value="ConA-like_dom_sf"/>
</dbReference>
<organism evidence="4 5">
    <name type="scientific">Clostridium oryzae</name>
    <dbReference type="NCBI Taxonomy" id="1450648"/>
    <lineage>
        <taxon>Bacteria</taxon>
        <taxon>Bacillati</taxon>
        <taxon>Bacillota</taxon>
        <taxon>Clostridia</taxon>
        <taxon>Eubacteriales</taxon>
        <taxon>Clostridiaceae</taxon>
        <taxon>Clostridium</taxon>
    </lineage>
</organism>
<dbReference type="STRING" id="1450648.CLORY_44880"/>
<keyword evidence="5" id="KW-1185">Reference proteome</keyword>
<dbReference type="AlphaFoldDB" id="A0A1V4I4Z6"/>
<sequence>MKTFQNPILSGFYPDPSICRVNEDYYLVTSSFAYYPGVPIFHSRDLVNWKQIGHVLDRPDQLPLDGVEAYGQDYSFYFGETSKDYKTLIENVDGRILSTDVAGGFVGTELGLYASSNGAASSNLAYFDWFEYLGI</sequence>
<dbReference type="InterPro" id="IPR051795">
    <property type="entry name" value="Glycosyl_Hydrlase_43"/>
</dbReference>
<dbReference type="PANTHER" id="PTHR42812">
    <property type="entry name" value="BETA-XYLOSIDASE"/>
    <property type="match status" value="1"/>
</dbReference>
<name>A0A1V4I4Z6_9CLOT</name>
<dbReference type="GO" id="GO:0046556">
    <property type="term" value="F:alpha-L-arabinofuranosidase activity"/>
    <property type="evidence" value="ECO:0007669"/>
    <property type="project" value="UniProtKB-EC"/>
</dbReference>
<dbReference type="Gene3D" id="2.115.10.20">
    <property type="entry name" value="Glycosyl hydrolase domain, family 43"/>
    <property type="match status" value="1"/>
</dbReference>
<keyword evidence="3 4" id="KW-0326">Glycosidase</keyword>
<dbReference type="Gene3D" id="2.60.120.200">
    <property type="match status" value="1"/>
</dbReference>
<evidence type="ECO:0000313" key="5">
    <source>
        <dbReference type="Proteomes" id="UP000190080"/>
    </source>
</evidence>